<feature type="region of interest" description="Disordered" evidence="1">
    <location>
        <begin position="31"/>
        <end position="66"/>
    </location>
</feature>
<dbReference type="Proteomes" id="UP000815325">
    <property type="component" value="Unassembled WGS sequence"/>
</dbReference>
<evidence type="ECO:0000256" key="1">
    <source>
        <dbReference type="SAM" id="MobiDB-lite"/>
    </source>
</evidence>
<comment type="caution">
    <text evidence="2">The sequence shown here is derived from an EMBL/GenBank/DDBJ whole genome shotgun (WGS) entry which is preliminary data.</text>
</comment>
<keyword evidence="3" id="KW-1185">Reference proteome</keyword>
<evidence type="ECO:0000313" key="3">
    <source>
        <dbReference type="Proteomes" id="UP000815325"/>
    </source>
</evidence>
<evidence type="ECO:0000313" key="2">
    <source>
        <dbReference type="EMBL" id="KAF5840188.1"/>
    </source>
</evidence>
<organism evidence="2 3">
    <name type="scientific">Dunaliella salina</name>
    <name type="common">Green alga</name>
    <name type="synonym">Protococcus salinus</name>
    <dbReference type="NCBI Taxonomy" id="3046"/>
    <lineage>
        <taxon>Eukaryota</taxon>
        <taxon>Viridiplantae</taxon>
        <taxon>Chlorophyta</taxon>
        <taxon>core chlorophytes</taxon>
        <taxon>Chlorophyceae</taxon>
        <taxon>CS clade</taxon>
        <taxon>Chlamydomonadales</taxon>
        <taxon>Dunaliellaceae</taxon>
        <taxon>Dunaliella</taxon>
    </lineage>
</organism>
<feature type="compositionally biased region" description="Acidic residues" evidence="1">
    <location>
        <begin position="39"/>
        <end position="52"/>
    </location>
</feature>
<name>A0ABQ7H004_DUNSA</name>
<proteinExistence type="predicted"/>
<reference evidence="2" key="1">
    <citation type="submission" date="2017-08" db="EMBL/GenBank/DDBJ databases">
        <authorList>
            <person name="Polle J.E."/>
            <person name="Barry K."/>
            <person name="Cushman J."/>
            <person name="Schmutz J."/>
            <person name="Tran D."/>
            <person name="Hathwaick L.T."/>
            <person name="Yim W.C."/>
            <person name="Jenkins J."/>
            <person name="Mckie-Krisberg Z.M."/>
            <person name="Prochnik S."/>
            <person name="Lindquist E."/>
            <person name="Dockter R.B."/>
            <person name="Adam C."/>
            <person name="Molina H."/>
            <person name="Bunkerborg J."/>
            <person name="Jin E."/>
            <person name="Buchheim M."/>
            <person name="Magnuson J."/>
        </authorList>
    </citation>
    <scope>NUCLEOTIDE SEQUENCE</scope>
    <source>
        <strain evidence="2">CCAP 19/18</strain>
    </source>
</reference>
<sequence>MISLAANARAHGNSSLNSACNAALRALKQGPHSGVLLATEEDEEDEEEEEEEEKKGKRSPLPAPDPYVNRYKAGWLHASKALKLRAKYKAGWLHAMGALKLQGVRQNTARTVPDLSS</sequence>
<gene>
    <name evidence="2" type="ORF">DUNSADRAFT_17535</name>
</gene>
<dbReference type="EMBL" id="MU069521">
    <property type="protein sequence ID" value="KAF5840188.1"/>
    <property type="molecule type" value="Genomic_DNA"/>
</dbReference>
<accession>A0ABQ7H004</accession>
<evidence type="ECO:0008006" key="4">
    <source>
        <dbReference type="Google" id="ProtNLM"/>
    </source>
</evidence>
<protein>
    <recommendedName>
        <fullName evidence="4">Encoded protein</fullName>
    </recommendedName>
</protein>